<keyword evidence="2" id="KW-1185">Reference proteome</keyword>
<evidence type="ECO:0000313" key="2">
    <source>
        <dbReference type="Proteomes" id="UP000789920"/>
    </source>
</evidence>
<comment type="caution">
    <text evidence="1">The sequence shown here is derived from an EMBL/GenBank/DDBJ whole genome shotgun (WGS) entry which is preliminary data.</text>
</comment>
<dbReference type="Proteomes" id="UP000789920">
    <property type="component" value="Unassembled WGS sequence"/>
</dbReference>
<feature type="non-terminal residue" evidence="1">
    <location>
        <position position="1"/>
    </location>
</feature>
<evidence type="ECO:0000313" key="1">
    <source>
        <dbReference type="EMBL" id="CAG8528324.1"/>
    </source>
</evidence>
<accession>A0ACA9LFV3</accession>
<dbReference type="EMBL" id="CAJVQC010003531">
    <property type="protein sequence ID" value="CAG8528324.1"/>
    <property type="molecule type" value="Genomic_DNA"/>
</dbReference>
<name>A0ACA9LFV3_9GLOM</name>
<reference evidence="1" key="1">
    <citation type="submission" date="2021-06" db="EMBL/GenBank/DDBJ databases">
        <authorList>
            <person name="Kallberg Y."/>
            <person name="Tangrot J."/>
            <person name="Rosling A."/>
        </authorList>
    </citation>
    <scope>NUCLEOTIDE SEQUENCE</scope>
    <source>
        <strain evidence="1">MA461A</strain>
    </source>
</reference>
<organism evidence="1 2">
    <name type="scientific">Racocetra persica</name>
    <dbReference type="NCBI Taxonomy" id="160502"/>
    <lineage>
        <taxon>Eukaryota</taxon>
        <taxon>Fungi</taxon>
        <taxon>Fungi incertae sedis</taxon>
        <taxon>Mucoromycota</taxon>
        <taxon>Glomeromycotina</taxon>
        <taxon>Glomeromycetes</taxon>
        <taxon>Diversisporales</taxon>
        <taxon>Gigasporaceae</taxon>
        <taxon>Racocetra</taxon>
    </lineage>
</organism>
<sequence>PYVTKACTNCQDKHKRCSGRATCNHCTLFNLNCIFVDSGKKRGPKKNHRPLEQNYIFNGAGFNFDETSMLFSNTSNLVQIHALFPFGNQLNASQQPPDNNYITFDPGSDNELQGIFVYQDIVYFY</sequence>
<proteinExistence type="predicted"/>
<protein>
    <submittedName>
        <fullName evidence="1">26907_t:CDS:1</fullName>
    </submittedName>
</protein>
<gene>
    <name evidence="1" type="ORF">RPERSI_LOCUS3022</name>
</gene>